<proteinExistence type="predicted"/>
<dbReference type="AlphaFoldDB" id="A0A1D1V3Y8"/>
<feature type="region of interest" description="Disordered" evidence="1">
    <location>
        <begin position="439"/>
        <end position="465"/>
    </location>
</feature>
<dbReference type="EMBL" id="BDGG01000002">
    <property type="protein sequence ID" value="GAU93168.1"/>
    <property type="molecule type" value="Genomic_DNA"/>
</dbReference>
<feature type="region of interest" description="Disordered" evidence="1">
    <location>
        <begin position="523"/>
        <end position="602"/>
    </location>
</feature>
<evidence type="ECO:0000313" key="3">
    <source>
        <dbReference type="Proteomes" id="UP000186922"/>
    </source>
</evidence>
<feature type="compositionally biased region" description="Polar residues" evidence="1">
    <location>
        <begin position="544"/>
        <end position="565"/>
    </location>
</feature>
<keyword evidence="3" id="KW-1185">Reference proteome</keyword>
<evidence type="ECO:0000313" key="2">
    <source>
        <dbReference type="EMBL" id="GAU93168.1"/>
    </source>
</evidence>
<feature type="compositionally biased region" description="Basic and acidic residues" evidence="1">
    <location>
        <begin position="573"/>
        <end position="597"/>
    </location>
</feature>
<comment type="caution">
    <text evidence="2">The sequence shown here is derived from an EMBL/GenBank/DDBJ whole genome shotgun (WGS) entry which is preliminary data.</text>
</comment>
<gene>
    <name evidence="2" type="primary">RvY_05148-1</name>
    <name evidence="2" type="synonym">RvY_05148.1</name>
    <name evidence="2" type="ORF">RvY_05148</name>
</gene>
<name>A0A1D1V3Y8_RAMVA</name>
<sequence>MSGKTENLKDVLAIVKFEERTLLASLDTSSYETWIKQLSDLTAVPVEVHLIPKGHSISDTGVEIKDAHSFAKVLAAVEEARQTKDVLKVVLYPSKTSAALEKIDTNKEGSQPKSLLLAVQKGAVMPKSSENCQAFEECPKWAAQIKKELLCVIEDKFTTLASQIDEKLSQMSQNTSYAESMSSMKSLEVLSAGSRFSGFGRFKGLHVVPRMSEQDRYKQPDDHEEMTRSRVDTADQELQAALAVLRAQNDENLESVNSKIDAVKRELAEMEAGHTASPSKKPTGSAGSSVVVVSSPGSSFVELDDAKTVGNGSSASLVSTDQFIATDEVDETGSVVYVETDDEEEDGHDFTLLKSWASSRSMSGSQVATPMNASTVSVGSSLVQSFSLPNSPPSLQASFHSVGSGLSLQEAIVADAPIPTASIQGNALPEAFPQEEVKVEEVQNDQGGASRPPATPERAVSINGNSQLPVDLNAMRSVESQEIFSPNSDIGTKFLSAASTIANAFIQSMETLSKTLGEVEAKTRASVEKRNSQTNQEPIEMEQVQPTAPTDPGSSSAATAKNNGNPAGEVAQEEAREEVQVAEASEQRGRGRREPPKADGPMMSREELDWYLAEYGLDHFGNHLWEQNNGALDRHAFNKFVIEYFDGLEDQ</sequence>
<reference evidence="2 3" key="1">
    <citation type="journal article" date="2016" name="Nat. Commun.">
        <title>Extremotolerant tardigrade genome and improved radiotolerance of human cultured cells by tardigrade-unique protein.</title>
        <authorList>
            <person name="Hashimoto T."/>
            <person name="Horikawa D.D."/>
            <person name="Saito Y."/>
            <person name="Kuwahara H."/>
            <person name="Kozuka-Hata H."/>
            <person name="Shin-I T."/>
            <person name="Minakuchi Y."/>
            <person name="Ohishi K."/>
            <person name="Motoyama A."/>
            <person name="Aizu T."/>
            <person name="Enomoto A."/>
            <person name="Kondo K."/>
            <person name="Tanaka S."/>
            <person name="Hara Y."/>
            <person name="Koshikawa S."/>
            <person name="Sagara H."/>
            <person name="Miura T."/>
            <person name="Yokobori S."/>
            <person name="Miyagawa K."/>
            <person name="Suzuki Y."/>
            <person name="Kubo T."/>
            <person name="Oyama M."/>
            <person name="Kohara Y."/>
            <person name="Fujiyama A."/>
            <person name="Arakawa K."/>
            <person name="Katayama T."/>
            <person name="Toyoda A."/>
            <person name="Kunieda T."/>
        </authorList>
    </citation>
    <scope>NUCLEOTIDE SEQUENCE [LARGE SCALE GENOMIC DNA]</scope>
    <source>
        <strain evidence="2 3">YOKOZUNA-1</strain>
    </source>
</reference>
<dbReference type="OrthoDB" id="266020at2759"/>
<protein>
    <submittedName>
        <fullName evidence="2">Uncharacterized protein</fullName>
    </submittedName>
</protein>
<accession>A0A1D1V3Y8</accession>
<organism evidence="2 3">
    <name type="scientific">Ramazzottius varieornatus</name>
    <name type="common">Water bear</name>
    <name type="synonym">Tardigrade</name>
    <dbReference type="NCBI Taxonomy" id="947166"/>
    <lineage>
        <taxon>Eukaryota</taxon>
        <taxon>Metazoa</taxon>
        <taxon>Ecdysozoa</taxon>
        <taxon>Tardigrada</taxon>
        <taxon>Eutardigrada</taxon>
        <taxon>Parachela</taxon>
        <taxon>Hypsibioidea</taxon>
        <taxon>Ramazzottiidae</taxon>
        <taxon>Ramazzottius</taxon>
    </lineage>
</organism>
<evidence type="ECO:0000256" key="1">
    <source>
        <dbReference type="SAM" id="MobiDB-lite"/>
    </source>
</evidence>
<dbReference type="Proteomes" id="UP000186922">
    <property type="component" value="Unassembled WGS sequence"/>
</dbReference>
<feature type="region of interest" description="Disordered" evidence="1">
    <location>
        <begin position="270"/>
        <end position="290"/>
    </location>
</feature>